<name>A0ABV9NKG1_9GAMM</name>
<keyword evidence="4 11" id="KW-0812">Transmembrane</keyword>
<feature type="domain" description="Peptidase M48" evidence="12">
    <location>
        <begin position="102"/>
        <end position="316"/>
    </location>
</feature>
<evidence type="ECO:0000259" key="12">
    <source>
        <dbReference type="Pfam" id="PF01435"/>
    </source>
</evidence>
<evidence type="ECO:0000256" key="3">
    <source>
        <dbReference type="ARBA" id="ARBA00022670"/>
    </source>
</evidence>
<evidence type="ECO:0000256" key="11">
    <source>
        <dbReference type="SAM" id="Phobius"/>
    </source>
</evidence>
<evidence type="ECO:0000256" key="1">
    <source>
        <dbReference type="ARBA" id="ARBA00001947"/>
    </source>
</evidence>
<keyword evidence="10 11" id="KW-0472">Membrane</keyword>
<evidence type="ECO:0000256" key="7">
    <source>
        <dbReference type="ARBA" id="ARBA00022833"/>
    </source>
</evidence>
<proteinExistence type="predicted"/>
<gene>
    <name evidence="13" type="ORF">ACFO3Q_05855</name>
</gene>
<dbReference type="InterPro" id="IPR001915">
    <property type="entry name" value="Peptidase_M48"/>
</dbReference>
<protein>
    <submittedName>
        <fullName evidence="13">M48 family metallopeptidase</fullName>
    </submittedName>
</protein>
<feature type="transmembrane region" description="Helical" evidence="11">
    <location>
        <begin position="178"/>
        <end position="200"/>
    </location>
</feature>
<dbReference type="Proteomes" id="UP001595892">
    <property type="component" value="Unassembled WGS sequence"/>
</dbReference>
<feature type="transmembrane region" description="Helical" evidence="11">
    <location>
        <begin position="54"/>
        <end position="73"/>
    </location>
</feature>
<keyword evidence="6" id="KW-0378">Hydrolase</keyword>
<evidence type="ECO:0000256" key="5">
    <source>
        <dbReference type="ARBA" id="ARBA00022723"/>
    </source>
</evidence>
<keyword evidence="5" id="KW-0479">Metal-binding</keyword>
<comment type="caution">
    <text evidence="13">The sequence shown here is derived from an EMBL/GenBank/DDBJ whole genome shotgun (WGS) entry which is preliminary data.</text>
</comment>
<dbReference type="InterPro" id="IPR050083">
    <property type="entry name" value="HtpX_protease"/>
</dbReference>
<evidence type="ECO:0000256" key="9">
    <source>
        <dbReference type="ARBA" id="ARBA00023049"/>
    </source>
</evidence>
<keyword evidence="9" id="KW-0482">Metalloprotease</keyword>
<evidence type="ECO:0000256" key="6">
    <source>
        <dbReference type="ARBA" id="ARBA00022801"/>
    </source>
</evidence>
<dbReference type="EMBL" id="JBHSGG010000015">
    <property type="protein sequence ID" value="MFC4727691.1"/>
    <property type="molecule type" value="Genomic_DNA"/>
</dbReference>
<feature type="transmembrane region" description="Helical" evidence="11">
    <location>
        <begin position="212"/>
        <end position="236"/>
    </location>
</feature>
<dbReference type="Gene3D" id="3.30.2010.10">
    <property type="entry name" value="Metalloproteases ('zincins'), catalytic domain"/>
    <property type="match status" value="1"/>
</dbReference>
<dbReference type="PANTHER" id="PTHR43221">
    <property type="entry name" value="PROTEASE HTPX"/>
    <property type="match status" value="1"/>
</dbReference>
<keyword evidence="2" id="KW-1003">Cell membrane</keyword>
<dbReference type="Pfam" id="PF01435">
    <property type="entry name" value="Peptidase_M48"/>
    <property type="match status" value="1"/>
</dbReference>
<keyword evidence="8 11" id="KW-1133">Transmembrane helix</keyword>
<reference evidence="14" key="1">
    <citation type="journal article" date="2019" name="Int. J. Syst. Evol. Microbiol.">
        <title>The Global Catalogue of Microorganisms (GCM) 10K type strain sequencing project: providing services to taxonomists for standard genome sequencing and annotation.</title>
        <authorList>
            <consortium name="The Broad Institute Genomics Platform"/>
            <consortium name="The Broad Institute Genome Sequencing Center for Infectious Disease"/>
            <person name="Wu L."/>
            <person name="Ma J."/>
        </authorList>
    </citation>
    <scope>NUCLEOTIDE SEQUENCE [LARGE SCALE GENOMIC DNA]</scope>
    <source>
        <strain evidence="14">CGMCC 1.13574</strain>
    </source>
</reference>
<sequence>MNFFERQAIARAQSRRLVVLFALAVAAIVLTVDAMVFAALHQPGQPPMELAGTLVAVSAATLAVIGLASLFRISTLRQGGGRIAQEMGGVRVGEDVSDPDYRRLRNVVEEIAIASAVPVPEIYVLENEPGINAFAAGYAPTDAAVAVTRGALDRLNRDELQGVIAHEFSHILNGDMRLNIRLMGVLFGILVIALIGRRVLLYARGGRDSRGAAAILLAALAAMIVGYVGLFFGRLIKAGISRQREYLADASAVQFTRQTRGIAGALKKIGGLREGSRLADRAEGEEISHMLFGDGMGFSGLFATHPPLVKRIQAIEPHFKPENLEALAARWKQSPPSGREEDRALGLAPDAATVRMDGFSSTAATPAAVAAHVGEPDEADYAHAAGLLESIPVALADAAHAPGSAMPLLLGLLLDRDAAIRARQLDLVETHMGADAAAAVRGVAEGIDALHPIQRLPLAAMAFPALRRRPRPQVDAFLATVDALSHADGVVDLFEYCLGQMLRVQVTEALDPGAHWRPGRRRLAEVREEAVLLLAFLARAGTGHSIAAQRAFNAGVARLFPNEAIAYAAPAGGPQRLDPVWPALDALDARAKQVLVEALAATAGNDGRITVAEAELLRAVCALLHCPLPPLLEAR</sequence>
<evidence type="ECO:0000256" key="10">
    <source>
        <dbReference type="ARBA" id="ARBA00023136"/>
    </source>
</evidence>
<keyword evidence="7" id="KW-0862">Zinc</keyword>
<evidence type="ECO:0000313" key="13">
    <source>
        <dbReference type="EMBL" id="MFC4727691.1"/>
    </source>
</evidence>
<evidence type="ECO:0000313" key="14">
    <source>
        <dbReference type="Proteomes" id="UP001595892"/>
    </source>
</evidence>
<dbReference type="RefSeq" id="WP_377003702.1">
    <property type="nucleotide sequence ID" value="NZ_JBHSGG010000015.1"/>
</dbReference>
<evidence type="ECO:0000256" key="4">
    <source>
        <dbReference type="ARBA" id="ARBA00022692"/>
    </source>
</evidence>
<keyword evidence="14" id="KW-1185">Reference proteome</keyword>
<evidence type="ECO:0000256" key="2">
    <source>
        <dbReference type="ARBA" id="ARBA00022475"/>
    </source>
</evidence>
<evidence type="ECO:0000256" key="8">
    <source>
        <dbReference type="ARBA" id="ARBA00022989"/>
    </source>
</evidence>
<dbReference type="CDD" id="cd07340">
    <property type="entry name" value="M48B_Htpx_like"/>
    <property type="match status" value="1"/>
</dbReference>
<dbReference type="PANTHER" id="PTHR43221:SF2">
    <property type="entry name" value="PROTEASE HTPX HOMOLOG"/>
    <property type="match status" value="1"/>
</dbReference>
<keyword evidence="3" id="KW-0645">Protease</keyword>
<accession>A0ABV9NKG1</accession>
<organism evidence="13 14">
    <name type="scientific">Coralloluteibacterium thermophilum</name>
    <dbReference type="NCBI Taxonomy" id="2707049"/>
    <lineage>
        <taxon>Bacteria</taxon>
        <taxon>Pseudomonadati</taxon>
        <taxon>Pseudomonadota</taxon>
        <taxon>Gammaproteobacteria</taxon>
        <taxon>Lysobacterales</taxon>
        <taxon>Lysobacteraceae</taxon>
        <taxon>Coralloluteibacterium</taxon>
    </lineage>
</organism>
<comment type="cofactor">
    <cofactor evidence="1">
        <name>Zn(2+)</name>
        <dbReference type="ChEBI" id="CHEBI:29105"/>
    </cofactor>
</comment>